<keyword evidence="1" id="KW-0812">Transmembrane</keyword>
<dbReference type="InterPro" id="IPR001054">
    <property type="entry name" value="A/G_cyclase"/>
</dbReference>
<dbReference type="GO" id="GO:0004016">
    <property type="term" value="F:adenylate cyclase activity"/>
    <property type="evidence" value="ECO:0007669"/>
    <property type="project" value="UniProtKB-ARBA"/>
</dbReference>
<dbReference type="Gene3D" id="3.30.70.1230">
    <property type="entry name" value="Nucleotide cyclase"/>
    <property type="match status" value="1"/>
</dbReference>
<protein>
    <recommendedName>
        <fullName evidence="2">Guanylate cyclase domain-containing protein</fullName>
    </recommendedName>
</protein>
<accession>A0A271IZV4</accession>
<dbReference type="GO" id="GO:0035556">
    <property type="term" value="P:intracellular signal transduction"/>
    <property type="evidence" value="ECO:0007669"/>
    <property type="project" value="InterPro"/>
</dbReference>
<dbReference type="InterPro" id="IPR013783">
    <property type="entry name" value="Ig-like_fold"/>
</dbReference>
<feature type="domain" description="Guanylate cyclase" evidence="2">
    <location>
        <begin position="860"/>
        <end position="995"/>
    </location>
</feature>
<evidence type="ECO:0000256" key="1">
    <source>
        <dbReference type="SAM" id="Phobius"/>
    </source>
</evidence>
<dbReference type="Gene3D" id="2.60.40.10">
    <property type="entry name" value="Immunoglobulins"/>
    <property type="match status" value="1"/>
</dbReference>
<proteinExistence type="predicted"/>
<dbReference type="InterPro" id="IPR029787">
    <property type="entry name" value="Nucleotide_cyclase"/>
</dbReference>
<keyword evidence="1" id="KW-1133">Transmembrane helix</keyword>
<name>A0A271IZV4_9BACT</name>
<dbReference type="GO" id="GO:0006171">
    <property type="term" value="P:cAMP biosynthetic process"/>
    <property type="evidence" value="ECO:0007669"/>
    <property type="project" value="TreeGrafter"/>
</dbReference>
<dbReference type="InterPro" id="IPR011110">
    <property type="entry name" value="Reg_prop"/>
</dbReference>
<organism evidence="3 4">
    <name type="scientific">Rubrivirga marina</name>
    <dbReference type="NCBI Taxonomy" id="1196024"/>
    <lineage>
        <taxon>Bacteria</taxon>
        <taxon>Pseudomonadati</taxon>
        <taxon>Rhodothermota</taxon>
        <taxon>Rhodothermia</taxon>
        <taxon>Rhodothermales</taxon>
        <taxon>Rubricoccaceae</taxon>
        <taxon>Rubrivirga</taxon>
    </lineage>
</organism>
<dbReference type="PANTHER" id="PTHR43081">
    <property type="entry name" value="ADENYLATE CYCLASE, TERMINAL-DIFFERENTIATION SPECIFIC-RELATED"/>
    <property type="match status" value="1"/>
</dbReference>
<dbReference type="Pfam" id="PF00211">
    <property type="entry name" value="Guanylate_cyc"/>
    <property type="match status" value="1"/>
</dbReference>
<reference evidence="3 4" key="1">
    <citation type="submission" date="2016-11" db="EMBL/GenBank/DDBJ databases">
        <title>Study of marine rhodopsin-containing bacteria.</title>
        <authorList>
            <person name="Yoshizawa S."/>
            <person name="Kumagai Y."/>
            <person name="Kogure K."/>
        </authorList>
    </citation>
    <scope>NUCLEOTIDE SEQUENCE [LARGE SCALE GENOMIC DNA]</scope>
    <source>
        <strain evidence="3 4">SAORIC-28</strain>
    </source>
</reference>
<dbReference type="Pfam" id="PF07494">
    <property type="entry name" value="Reg_prop"/>
    <property type="match status" value="4"/>
</dbReference>
<dbReference type="Pfam" id="PF07495">
    <property type="entry name" value="Y_Y_Y"/>
    <property type="match status" value="1"/>
</dbReference>
<dbReference type="InterPro" id="IPR015943">
    <property type="entry name" value="WD40/YVTN_repeat-like_dom_sf"/>
</dbReference>
<evidence type="ECO:0000313" key="3">
    <source>
        <dbReference type="EMBL" id="PAP76762.1"/>
    </source>
</evidence>
<dbReference type="SUPFAM" id="SSF55073">
    <property type="entry name" value="Nucleotide cyclase"/>
    <property type="match status" value="1"/>
</dbReference>
<dbReference type="EMBL" id="MQWD01000001">
    <property type="protein sequence ID" value="PAP76762.1"/>
    <property type="molecule type" value="Genomic_DNA"/>
</dbReference>
<sequence length="1048" mass="108684">MARLSLLCAIGALVASVVWPGLTVAQSTAAGLPTGRPEQAALDPRLALTQLHAEAWGAEEGLPQSRVEAIARTADGHLWFGTQEGLARFDGVTFTVVGRGRGGLPDGDVRALAPSADGGLWVGTRRGGLAHVDRDLRVRTFDTDAGLPSPAVAALAVAPDGAVWAGTFDGLCQLAPGADRFQCLGEDDGLPTAYVRTLLLGRGGLWVGTRGGLARVANGRVEAFDGLGGAAAEPVGALAEDARGGLWIGPLSDHPLGYLHSGTLRARPEAEAAAGVPTEALLLDDAGSLWIGTDGGGLLRARGDQVETIAEAAGADLGTVLALLQDPEGSLWIGTGGGGLARLRTAKFTPVTSREGLPADRAYAVAADPDRGVWVGTTGGLAHVVGGRVVQTVTSADGLPGDDVSAVYATRDGTVWAGVEGAGLCRVVGGRVAGCVTEGAGLPDPYVIALEEDDAGTLWVGTATGAGRWADGAVVPLDAPGAPEAPVTALGAADGVLWIGTYGAGLHRYDGRAVEAVAGTESDNALSILPRPDGVWVGTDGSGLLHVADGAVHRLTTAEGVPSQIIPQVLDDGQGRIWLTSNRGVSVAPADALAEAARTGAPVRMTLYGRADGLPSAEANGGSQPAGARAADGALYVPTNGGVAVIDPSRIRTNEVAPPVVVERLRVDGDPVRLGGGAVTVGPGVSQFEIAYAGLSFVTPTRVRHRYRLDGHDEEWTEAGARRQAFYNDLPPGDYVFRVRAANADGVWSDTDATVAFTLRPHVWQTGWFAALCLLAGVGLAFAGYKARTAQLRARAEHLEGVVAERTRELADEKARVESLNGQLSTFNTRLQKYFPKKVAERILRQESDVRVEAERRPVTVVFTDLAGFTRLSEATPPGRVTALLNEYLNEMVALIDTHGGTLDKFMGDGIMVLFGAADPMPPDEQARRAVAMAVEMQRAMARLRRSWEAGGLGHRVDLRIGIHQSEVTVGNFGSDELVEFTAIGRGVNLAARLESACAPGGVLVSEAVHALTVSDVTFAPPRELRLKGIDAPVAGYPVELDATAATA</sequence>
<dbReference type="InterPro" id="IPR011123">
    <property type="entry name" value="Y_Y_Y"/>
</dbReference>
<dbReference type="CDD" id="cd07302">
    <property type="entry name" value="CHD"/>
    <property type="match status" value="1"/>
</dbReference>
<dbReference type="SUPFAM" id="SSF63829">
    <property type="entry name" value="Calcium-dependent phosphotriesterase"/>
    <property type="match status" value="2"/>
</dbReference>
<feature type="transmembrane region" description="Helical" evidence="1">
    <location>
        <begin position="767"/>
        <end position="785"/>
    </location>
</feature>
<comment type="caution">
    <text evidence="3">The sequence shown here is derived from an EMBL/GenBank/DDBJ whole genome shotgun (WGS) entry which is preliminary data.</text>
</comment>
<keyword evidence="4" id="KW-1185">Reference proteome</keyword>
<dbReference type="InterPro" id="IPR050697">
    <property type="entry name" value="Adenylyl/Guanylyl_Cyclase_3/4"/>
</dbReference>
<evidence type="ECO:0000259" key="2">
    <source>
        <dbReference type="PROSITE" id="PS50125"/>
    </source>
</evidence>
<dbReference type="SMART" id="SM00044">
    <property type="entry name" value="CYCc"/>
    <property type="match status" value="1"/>
</dbReference>
<gene>
    <name evidence="3" type="ORF">BSZ37_10110</name>
</gene>
<dbReference type="PROSITE" id="PS50125">
    <property type="entry name" value="GUANYLATE_CYCLASE_2"/>
    <property type="match status" value="1"/>
</dbReference>
<dbReference type="AlphaFoldDB" id="A0A271IZV4"/>
<keyword evidence="1" id="KW-0472">Membrane</keyword>
<evidence type="ECO:0000313" key="4">
    <source>
        <dbReference type="Proteomes" id="UP000216339"/>
    </source>
</evidence>
<dbReference type="PANTHER" id="PTHR43081:SF1">
    <property type="entry name" value="ADENYLATE CYCLASE, TERMINAL-DIFFERENTIATION SPECIFIC"/>
    <property type="match status" value="1"/>
</dbReference>
<dbReference type="Gene3D" id="2.130.10.10">
    <property type="entry name" value="YVTN repeat-like/Quinoprotein amine dehydrogenase"/>
    <property type="match status" value="3"/>
</dbReference>
<dbReference type="Proteomes" id="UP000216339">
    <property type="component" value="Unassembled WGS sequence"/>
</dbReference>